<evidence type="ECO:0008006" key="4">
    <source>
        <dbReference type="Google" id="ProtNLM"/>
    </source>
</evidence>
<protein>
    <recommendedName>
        <fullName evidence="4">F-box domain-containing protein</fullName>
    </recommendedName>
</protein>
<organism evidence="2 3">
    <name type="scientific">Paramarasmius palmivorus</name>
    <dbReference type="NCBI Taxonomy" id="297713"/>
    <lineage>
        <taxon>Eukaryota</taxon>
        <taxon>Fungi</taxon>
        <taxon>Dikarya</taxon>
        <taxon>Basidiomycota</taxon>
        <taxon>Agaricomycotina</taxon>
        <taxon>Agaricomycetes</taxon>
        <taxon>Agaricomycetidae</taxon>
        <taxon>Agaricales</taxon>
        <taxon>Marasmiineae</taxon>
        <taxon>Marasmiaceae</taxon>
        <taxon>Paramarasmius</taxon>
    </lineage>
</organism>
<keyword evidence="3" id="KW-1185">Reference proteome</keyword>
<dbReference type="Proteomes" id="UP001383192">
    <property type="component" value="Unassembled WGS sequence"/>
</dbReference>
<dbReference type="AlphaFoldDB" id="A0AAW0CRX0"/>
<evidence type="ECO:0000313" key="3">
    <source>
        <dbReference type="Proteomes" id="UP001383192"/>
    </source>
</evidence>
<sequence>MFSEQVPLLNIHQSTPRRTTLCDKCHNTFVSHTPHPPVPTELLKSCGVPTNIQISETLSFIADEEREIDRYDVEILKLRHAMDCLESEKAEMREKIRDRKGWISALRRIPPEILSQVLQEWSDMDEYDLEVRTQEISAHTLRMSHVSSQWRNVIISLPRLWSRFAVSMEDTIKFRNADDLINLHLERAGSHPLLLHLIVKTKAPPEELFESRLGPHGDSILRTMARALPRCKELYLGVEDEFLLLLEKGLQGSSFPMLESFSDEFTDGHRPWSSSDNQVVSSFCAHLHNAPRLRRLFLASDYLIRTVMLPYGQLTRIHLITLSLTVAKHILQVCTSLSALTVEGLCDPVAPLPVPAVLQNLTYLDFRGCNTDCLTALFQSVTLPSATYLSIDAHLPPHSDFGRTVAWHSETEFISMLERSAAPLQEVHLFFNDVYMTSDRLAKLLPLCPQLTSLEVSVSTRPEDNMEQWAMVPQLLQQLVAEGSSHELSLAPRLAQIDLSERVVLESTALSIAELALRMAESRRLGSDGMQVLKKVRVECVLQSGDKGQTSHMLKDECLVLGTKGLECELILKLEQSAAEEVWELDADEEPLIY</sequence>
<evidence type="ECO:0000256" key="1">
    <source>
        <dbReference type="SAM" id="Coils"/>
    </source>
</evidence>
<dbReference type="SUPFAM" id="SSF52047">
    <property type="entry name" value="RNI-like"/>
    <property type="match status" value="1"/>
</dbReference>
<name>A0AAW0CRX0_9AGAR</name>
<gene>
    <name evidence="2" type="ORF">VNI00_009041</name>
</gene>
<reference evidence="2 3" key="1">
    <citation type="submission" date="2024-01" db="EMBL/GenBank/DDBJ databases">
        <title>A draft genome for a cacao thread blight-causing isolate of Paramarasmius palmivorus.</title>
        <authorList>
            <person name="Baruah I.K."/>
            <person name="Bukari Y."/>
            <person name="Amoako-Attah I."/>
            <person name="Meinhardt L.W."/>
            <person name="Bailey B.A."/>
            <person name="Cohen S.P."/>
        </authorList>
    </citation>
    <scope>NUCLEOTIDE SEQUENCE [LARGE SCALE GENOMIC DNA]</scope>
    <source>
        <strain evidence="2 3">GH-12</strain>
    </source>
</reference>
<proteinExistence type="predicted"/>
<comment type="caution">
    <text evidence="2">The sequence shown here is derived from an EMBL/GenBank/DDBJ whole genome shotgun (WGS) entry which is preliminary data.</text>
</comment>
<feature type="coiled-coil region" evidence="1">
    <location>
        <begin position="61"/>
        <end position="95"/>
    </location>
</feature>
<dbReference type="Gene3D" id="3.80.10.10">
    <property type="entry name" value="Ribonuclease Inhibitor"/>
    <property type="match status" value="1"/>
</dbReference>
<evidence type="ECO:0000313" key="2">
    <source>
        <dbReference type="EMBL" id="KAK7041752.1"/>
    </source>
</evidence>
<dbReference type="InterPro" id="IPR032675">
    <property type="entry name" value="LRR_dom_sf"/>
</dbReference>
<dbReference type="EMBL" id="JAYKXP010000032">
    <property type="protein sequence ID" value="KAK7041752.1"/>
    <property type="molecule type" value="Genomic_DNA"/>
</dbReference>
<accession>A0AAW0CRX0</accession>
<keyword evidence="1" id="KW-0175">Coiled coil</keyword>